<evidence type="ECO:0000313" key="2">
    <source>
        <dbReference type="EMBL" id="NEE21598.1"/>
    </source>
</evidence>
<protein>
    <submittedName>
        <fullName evidence="2">Uncharacterized protein</fullName>
    </submittedName>
</protein>
<feature type="region of interest" description="Disordered" evidence="1">
    <location>
        <begin position="467"/>
        <end position="500"/>
    </location>
</feature>
<gene>
    <name evidence="2" type="ORF">G3M58_85940</name>
</gene>
<name>A0A6G3XUV4_9ACTN</name>
<sequence length="500" mass="57480">MRFSEVFDISITSDDDWFDAYLPADTNLFIDPFLIWEEQAGHWAGAHDHLIDFFEMVFDLVKESSGSEESLSWKQAQKLLMFPEPYEFCLGVAESTPLGSGSGRGLQKEMLEGVKIATGLGMNRIAHMEMLTLFQGGMGVDRLSDMTCNILKSYFITYTQEVARRHNIQMRRQKVTNAAWDRNFCRWKDTTVDLPINPYIDKPVILTPERFLEDIPIVSPNGLWSYAWSTAAEQLRGDLTFDIARNVSRRDKAKLARQNPDIVALYLQHLEEEEKKPYPVNEDPRMRVRWYELGSDFAERSNLSFVPQEPDEFERFIESVIESYRHNIEQQDGWQLLWHNGSAREERTAQNLFRSSVIHYCRANNIDLTGESNAGRGPVDFKFSRGWSRRALVEMKLVRNTRFWDGVLAQQPQYQVSEEVSLGFFVAIGYKDAECHPDIKEKIDRAAALVSQRSGKTIRGILVDARPKQSASRLHDTGLSNTLKHQDPPLEEQSETPPEG</sequence>
<dbReference type="EMBL" id="JAAGMN010009252">
    <property type="protein sequence ID" value="NEE21598.1"/>
    <property type="molecule type" value="Genomic_DNA"/>
</dbReference>
<proteinExistence type="predicted"/>
<reference evidence="2" key="1">
    <citation type="submission" date="2020-01" db="EMBL/GenBank/DDBJ databases">
        <title>Insect and environment-associated Actinomycetes.</title>
        <authorList>
            <person name="Currrie C."/>
            <person name="Chevrette M."/>
            <person name="Carlson C."/>
            <person name="Stubbendieck R."/>
            <person name="Wendt-Pienkowski E."/>
        </authorList>
    </citation>
    <scope>NUCLEOTIDE SEQUENCE</scope>
    <source>
        <strain evidence="2">SID7499</strain>
    </source>
</reference>
<comment type="caution">
    <text evidence="2">The sequence shown here is derived from an EMBL/GenBank/DDBJ whole genome shotgun (WGS) entry which is preliminary data.</text>
</comment>
<dbReference type="AlphaFoldDB" id="A0A6G3XUV4"/>
<organism evidence="2">
    <name type="scientific">Streptomyces sp. SID7499</name>
    <dbReference type="NCBI Taxonomy" id="2706086"/>
    <lineage>
        <taxon>Bacteria</taxon>
        <taxon>Bacillati</taxon>
        <taxon>Actinomycetota</taxon>
        <taxon>Actinomycetes</taxon>
        <taxon>Kitasatosporales</taxon>
        <taxon>Streptomycetaceae</taxon>
        <taxon>Streptomyces</taxon>
    </lineage>
</organism>
<evidence type="ECO:0000256" key="1">
    <source>
        <dbReference type="SAM" id="MobiDB-lite"/>
    </source>
</evidence>
<accession>A0A6G3XUV4</accession>